<evidence type="ECO:0000313" key="11">
    <source>
        <dbReference type="Proteomes" id="UP000244978"/>
    </source>
</evidence>
<dbReference type="GO" id="GO:0005886">
    <property type="term" value="C:plasma membrane"/>
    <property type="evidence" value="ECO:0007669"/>
    <property type="project" value="UniProtKB-SubCell"/>
</dbReference>
<evidence type="ECO:0000259" key="9">
    <source>
        <dbReference type="PROSITE" id="PS50850"/>
    </source>
</evidence>
<dbReference type="Pfam" id="PF05977">
    <property type="entry name" value="MFS_3"/>
    <property type="match status" value="1"/>
</dbReference>
<dbReference type="GO" id="GO:0022857">
    <property type="term" value="F:transmembrane transporter activity"/>
    <property type="evidence" value="ECO:0007669"/>
    <property type="project" value="InterPro"/>
</dbReference>
<evidence type="ECO:0000256" key="5">
    <source>
        <dbReference type="ARBA" id="ARBA00022989"/>
    </source>
</evidence>
<feature type="transmembrane region" description="Helical" evidence="8">
    <location>
        <begin position="221"/>
        <end position="248"/>
    </location>
</feature>
<dbReference type="PROSITE" id="PS50850">
    <property type="entry name" value="MFS"/>
    <property type="match status" value="1"/>
</dbReference>
<gene>
    <name evidence="10" type="ORF">DF220_05310</name>
</gene>
<accession>A0A2U1T0A7</accession>
<feature type="transmembrane region" description="Helical" evidence="8">
    <location>
        <begin position="418"/>
        <end position="437"/>
    </location>
</feature>
<feature type="domain" description="Major facilitator superfamily (MFS) profile" evidence="9">
    <location>
        <begin position="287"/>
        <end position="481"/>
    </location>
</feature>
<evidence type="ECO:0000256" key="3">
    <source>
        <dbReference type="ARBA" id="ARBA00022475"/>
    </source>
</evidence>
<feature type="transmembrane region" description="Helical" evidence="8">
    <location>
        <begin position="104"/>
        <end position="128"/>
    </location>
</feature>
<evidence type="ECO:0000256" key="7">
    <source>
        <dbReference type="SAM" id="MobiDB-lite"/>
    </source>
</evidence>
<dbReference type="InterPro" id="IPR036259">
    <property type="entry name" value="MFS_trans_sf"/>
</dbReference>
<keyword evidence="2" id="KW-0813">Transport</keyword>
<protein>
    <recommendedName>
        <fullName evidence="9">Major facilitator superfamily (MFS) profile domain-containing protein</fullName>
    </recommendedName>
</protein>
<feature type="transmembrane region" description="Helical" evidence="8">
    <location>
        <begin position="375"/>
        <end position="397"/>
    </location>
</feature>
<feature type="transmembrane region" description="Helical" evidence="8">
    <location>
        <begin position="290"/>
        <end position="314"/>
    </location>
</feature>
<keyword evidence="3" id="KW-1003">Cell membrane</keyword>
<evidence type="ECO:0000313" key="10">
    <source>
        <dbReference type="EMBL" id="PWB97311.1"/>
    </source>
</evidence>
<keyword evidence="4 8" id="KW-0812">Transmembrane</keyword>
<dbReference type="PANTHER" id="PTHR23513:SF6">
    <property type="entry name" value="MAJOR FACILITATOR SUPERFAMILY ASSOCIATED DOMAIN-CONTAINING PROTEIN"/>
    <property type="match status" value="1"/>
</dbReference>
<organism evidence="10 11">
    <name type="scientific">Homoserinimonas hongtaonis</name>
    <dbReference type="NCBI Taxonomy" id="2079791"/>
    <lineage>
        <taxon>Bacteria</taxon>
        <taxon>Bacillati</taxon>
        <taxon>Actinomycetota</taxon>
        <taxon>Actinomycetes</taxon>
        <taxon>Micrococcales</taxon>
        <taxon>Microbacteriaceae</taxon>
        <taxon>Homoserinimonas</taxon>
    </lineage>
</organism>
<dbReference type="CDD" id="cd06173">
    <property type="entry name" value="MFS_MefA_like"/>
    <property type="match status" value="1"/>
</dbReference>
<feature type="compositionally biased region" description="Basic and acidic residues" evidence="7">
    <location>
        <begin position="1"/>
        <end position="27"/>
    </location>
</feature>
<dbReference type="Proteomes" id="UP000244978">
    <property type="component" value="Unassembled WGS sequence"/>
</dbReference>
<feature type="region of interest" description="Disordered" evidence="7">
    <location>
        <begin position="1"/>
        <end position="29"/>
    </location>
</feature>
<feature type="transmembrane region" description="Helical" evidence="8">
    <location>
        <begin position="443"/>
        <end position="462"/>
    </location>
</feature>
<sequence length="481" mass="51531">MGDPASRREHRDPRGAQHRSGRIERGGGRRSAALLRVHRGSARHLRQTIQGGDPPAVVSNTPRQQPLGRPFANLFSANLSSSLGDGIARTAIPLLAVQITLDPLLISGIAALAMLPWLFFAIPAGILIDKVDRRMALAVASTVRTMLAVLLFVLTATGGLTIWWLYVVVFVYGMFETVYDGAIRAVVPSILPKAALPRGNSLIEAGEQVVQNFVAGPFTSLLFVFSALIPLGANAAVYALAAVLAFMLPQVASGRQFARAHAKTSDETVPWHRQFRDGYRFIMARPQLRTLWFISTADGLAFSMATASLVLFIVDRLGLPEALFGVFMLTGAVGSIAASLLTPRITARWGMGLTVACANLITAVSVAAIGVFPNLIVLTVGWIVVSAALTVWNVLIMSFRQSVIPGRLLGRVHGTWRTLLWGSMPVGSVLGGLLGRIDLALPFIVGGVISLFTALIWFRFFVSLPNPEDIDNGDEAALAAA</sequence>
<feature type="transmembrane region" description="Helical" evidence="8">
    <location>
        <begin position="320"/>
        <end position="342"/>
    </location>
</feature>
<feature type="transmembrane region" description="Helical" evidence="8">
    <location>
        <begin position="349"/>
        <end position="369"/>
    </location>
</feature>
<name>A0A2U1T0A7_9MICO</name>
<comment type="caution">
    <text evidence="10">The sequence shown here is derived from an EMBL/GenBank/DDBJ whole genome shotgun (WGS) entry which is preliminary data.</text>
</comment>
<dbReference type="AlphaFoldDB" id="A0A2U1T0A7"/>
<reference evidence="11" key="1">
    <citation type="submission" date="2018-04" db="EMBL/GenBank/DDBJ databases">
        <authorList>
            <person name="Liu S."/>
            <person name="Wang Z."/>
            <person name="Li J."/>
        </authorList>
    </citation>
    <scope>NUCLEOTIDE SEQUENCE [LARGE SCALE GENOMIC DNA]</scope>
    <source>
        <strain evidence="11">S1194</strain>
    </source>
</reference>
<dbReference type="PANTHER" id="PTHR23513">
    <property type="entry name" value="INTEGRAL MEMBRANE EFFLUX PROTEIN-RELATED"/>
    <property type="match status" value="1"/>
</dbReference>
<evidence type="ECO:0000256" key="4">
    <source>
        <dbReference type="ARBA" id="ARBA00022692"/>
    </source>
</evidence>
<evidence type="ECO:0000256" key="6">
    <source>
        <dbReference type="ARBA" id="ARBA00023136"/>
    </source>
</evidence>
<evidence type="ECO:0000256" key="2">
    <source>
        <dbReference type="ARBA" id="ARBA00022448"/>
    </source>
</evidence>
<keyword evidence="6 8" id="KW-0472">Membrane</keyword>
<dbReference type="Gene3D" id="1.20.1250.20">
    <property type="entry name" value="MFS general substrate transporter like domains"/>
    <property type="match status" value="1"/>
</dbReference>
<evidence type="ECO:0000256" key="1">
    <source>
        <dbReference type="ARBA" id="ARBA00004651"/>
    </source>
</evidence>
<evidence type="ECO:0000256" key="8">
    <source>
        <dbReference type="SAM" id="Phobius"/>
    </source>
</evidence>
<dbReference type="EMBL" id="QEEX01000001">
    <property type="protein sequence ID" value="PWB97311.1"/>
    <property type="molecule type" value="Genomic_DNA"/>
</dbReference>
<feature type="transmembrane region" description="Helical" evidence="8">
    <location>
        <begin position="149"/>
        <end position="175"/>
    </location>
</feature>
<dbReference type="InterPro" id="IPR010290">
    <property type="entry name" value="TM_effector"/>
</dbReference>
<comment type="subcellular location">
    <subcellularLocation>
        <location evidence="1">Cell membrane</location>
        <topology evidence="1">Multi-pass membrane protein</topology>
    </subcellularLocation>
</comment>
<proteinExistence type="predicted"/>
<dbReference type="InterPro" id="IPR020846">
    <property type="entry name" value="MFS_dom"/>
</dbReference>
<keyword evidence="5 8" id="KW-1133">Transmembrane helix</keyword>
<dbReference type="SUPFAM" id="SSF103473">
    <property type="entry name" value="MFS general substrate transporter"/>
    <property type="match status" value="1"/>
</dbReference>
<keyword evidence="11" id="KW-1185">Reference proteome</keyword>